<evidence type="ECO:0000256" key="4">
    <source>
        <dbReference type="ARBA" id="ARBA00022806"/>
    </source>
</evidence>
<dbReference type="RefSeq" id="WP_138675904.1">
    <property type="nucleotide sequence ID" value="NZ_PNBW01000091.1"/>
</dbReference>
<dbReference type="Pfam" id="PF13087">
    <property type="entry name" value="AAA_12"/>
    <property type="match status" value="1"/>
</dbReference>
<keyword evidence="2" id="KW-0547">Nucleotide-binding</keyword>
<accession>A0ABY2VUD9</accession>
<evidence type="ECO:0000313" key="9">
    <source>
        <dbReference type="Proteomes" id="UP000307164"/>
    </source>
</evidence>
<evidence type="ECO:0000313" key="8">
    <source>
        <dbReference type="EMBL" id="TMO71925.1"/>
    </source>
</evidence>
<protein>
    <recommendedName>
        <fullName evidence="10">AAA+ ATPase domain-containing protein</fullName>
    </recommendedName>
</protein>
<dbReference type="Gene3D" id="3.40.50.300">
    <property type="entry name" value="P-loop containing nucleotide triphosphate hydrolases"/>
    <property type="match status" value="2"/>
</dbReference>
<name>A0ABY2VUD9_9GAMM</name>
<evidence type="ECO:0000256" key="2">
    <source>
        <dbReference type="ARBA" id="ARBA00022741"/>
    </source>
</evidence>
<sequence>MNPFYLAISDNKNEKAASRLAETVDKGLFPFNQYLKNSITAFKDKETECKWKPLATSSYEISPTTRIYRIMPLTKLKVMSGESNWYQLNSDDLDEDFEFDTEEPVTVGKGKNRKRIEVCDSRIKAGKHEIRLKDELTNITEVSWLGYSLLIMPISLVLKEGEQLSVEGRCYQIKHIDKDEVLIEGEFQSDSATAKYLGTDIYLTVLERFEHNDSSVPLIDFYDHYVVYGDKIPSLKNTIVEDITDQELRKFSLSNCYDKQGNLLPSKDYDIKYKQSKILIEPLKANTEVISRCNLAAHPSLNLTITKIEAKELWIQLIEPDDDEGLSISLLDLFFSDNAKILEANTNNPRDAFYVVKAKQDEKQLLLAKSKETKNKSVFPKGETIKVKADISQLRKQQNALTNIKKAPSIDQIPIINLFLNKKDGPWQPFEPEELAEGDWGILTDLKFKGCEEQREFVQKALATPDVAILDGPPGTGKTTSILELILQLVRKGKRVLLTASTHAAINNVLERVDSKKLDNEIFPLRIGDKHNAQGLEHYQIDELETTSNLSKQLLVESSNLVCGTTIGIMRLFNDESIRLSQHEAPFDVMIIDESSKTPFQEFLVPALYAKKHILVGDIKQLSPFTDRDQIVANLENLMLKQGRINEKAQTLDKALQQACFLLEECRGTNRENDAYKNYLIKKESRDVCSAIKAEVDNRRRKDKDYQNVLVIERNNLSEIIRNPLELWQKNLCFIEESCFEQIQAYLPPDAILLSDNNESSSQSFQHNAIFNDNQKLHYRGKDINTTTNLHKHFNERFTKHSWATEVCWRLERLYWLRLANGFDKKARSYKSTIERLLPSTVDCAGRVFQLNQIAFPSVLEALSGSGLDKRKNDIEHTLNSGFSPNIKNQRHVTLSYQHRMHPDISKFPGKQFYGGRSLNNGDSVSTERDWDYKGFTSHATWCDVNGSVEKGNKNKAEVRRITQELQKFASWAEGKTNDEGKPYSIAVLTFYKGQESALREALKTLTNSPKSYSRFEYKGLPIKLATVDYFQGQEADIVFLSMVNTHRDGFLDSPNRLNVAITRARYQLAVVGSQDYFENKSRSDELKGLAESLTKEGK</sequence>
<dbReference type="InterPro" id="IPR050534">
    <property type="entry name" value="Coronavir_polyprotein_1ab"/>
</dbReference>
<organism evidence="8 9">
    <name type="scientific">Pseudoalteromonas aurantia</name>
    <dbReference type="NCBI Taxonomy" id="43654"/>
    <lineage>
        <taxon>Bacteria</taxon>
        <taxon>Pseudomonadati</taxon>
        <taxon>Pseudomonadota</taxon>
        <taxon>Gammaproteobacteria</taxon>
        <taxon>Alteromonadales</taxon>
        <taxon>Pseudoalteromonadaceae</taxon>
        <taxon>Pseudoalteromonas</taxon>
    </lineage>
</organism>
<keyword evidence="9" id="KW-1185">Reference proteome</keyword>
<reference evidence="9" key="2">
    <citation type="submission" date="2019-06" db="EMBL/GenBank/DDBJ databases">
        <title>Co-occurence of chitin degradation, pigmentation and bioactivity in marine Pseudoalteromonas.</title>
        <authorList>
            <person name="Sonnenschein E.C."/>
            <person name="Bech P.K."/>
        </authorList>
    </citation>
    <scope>NUCLEOTIDE SEQUENCE [LARGE SCALE GENOMIC DNA]</scope>
    <source>
        <strain evidence="9">S3895</strain>
    </source>
</reference>
<dbReference type="EMBL" id="PNBW01000091">
    <property type="protein sequence ID" value="TMO71925.1"/>
    <property type="molecule type" value="Genomic_DNA"/>
</dbReference>
<reference evidence="8 9" key="1">
    <citation type="submission" date="2018-01" db="EMBL/GenBank/DDBJ databases">
        <authorList>
            <person name="Paulsen S."/>
            <person name="Gram L.K."/>
        </authorList>
    </citation>
    <scope>NUCLEOTIDE SEQUENCE [LARGE SCALE GENOMIC DNA]</scope>
    <source>
        <strain evidence="8 9">S3895</strain>
    </source>
</reference>
<dbReference type="InterPro" id="IPR047187">
    <property type="entry name" value="SF1_C_Upf1"/>
</dbReference>
<feature type="domain" description="DNA2/NAM7 helicase-like C-terminal" evidence="7">
    <location>
        <begin position="889"/>
        <end position="1075"/>
    </location>
</feature>
<feature type="domain" description="DNA2/NAM7 helicase helicase" evidence="6">
    <location>
        <begin position="542"/>
        <end position="626"/>
    </location>
</feature>
<dbReference type="InterPro" id="IPR027417">
    <property type="entry name" value="P-loop_NTPase"/>
</dbReference>
<proteinExistence type="inferred from homology"/>
<comment type="caution">
    <text evidence="8">The sequence shown here is derived from an EMBL/GenBank/DDBJ whole genome shotgun (WGS) entry which is preliminary data.</text>
</comment>
<evidence type="ECO:0000256" key="1">
    <source>
        <dbReference type="ARBA" id="ARBA00007913"/>
    </source>
</evidence>
<dbReference type="CDD" id="cd18808">
    <property type="entry name" value="SF1_C_Upf1"/>
    <property type="match status" value="1"/>
</dbReference>
<keyword evidence="3" id="KW-0378">Hydrolase</keyword>
<evidence type="ECO:0000256" key="5">
    <source>
        <dbReference type="ARBA" id="ARBA00022840"/>
    </source>
</evidence>
<gene>
    <name evidence="8" type="ORF">CWC20_16355</name>
</gene>
<dbReference type="Pfam" id="PF13086">
    <property type="entry name" value="AAA_11"/>
    <property type="match status" value="2"/>
</dbReference>
<evidence type="ECO:0008006" key="10">
    <source>
        <dbReference type="Google" id="ProtNLM"/>
    </source>
</evidence>
<dbReference type="InterPro" id="IPR041677">
    <property type="entry name" value="DNA2/NAM7_AAA_11"/>
</dbReference>
<dbReference type="SUPFAM" id="SSF52540">
    <property type="entry name" value="P-loop containing nucleoside triphosphate hydrolases"/>
    <property type="match status" value="2"/>
</dbReference>
<keyword evidence="4" id="KW-0347">Helicase</keyword>
<dbReference type="PANTHER" id="PTHR43788">
    <property type="entry name" value="DNA2/NAM7 HELICASE FAMILY MEMBER"/>
    <property type="match status" value="1"/>
</dbReference>
<dbReference type="PANTHER" id="PTHR43788:SF8">
    <property type="entry name" value="DNA-BINDING PROTEIN SMUBP-2"/>
    <property type="match status" value="1"/>
</dbReference>
<evidence type="ECO:0000259" key="6">
    <source>
        <dbReference type="Pfam" id="PF13086"/>
    </source>
</evidence>
<feature type="domain" description="DNA2/NAM7 helicase helicase" evidence="6">
    <location>
        <begin position="452"/>
        <end position="531"/>
    </location>
</feature>
<dbReference type="Proteomes" id="UP000307164">
    <property type="component" value="Unassembled WGS sequence"/>
</dbReference>
<evidence type="ECO:0000256" key="3">
    <source>
        <dbReference type="ARBA" id="ARBA00022801"/>
    </source>
</evidence>
<dbReference type="InterPro" id="IPR041679">
    <property type="entry name" value="DNA2/NAM7-like_C"/>
</dbReference>
<evidence type="ECO:0000259" key="7">
    <source>
        <dbReference type="Pfam" id="PF13087"/>
    </source>
</evidence>
<comment type="similarity">
    <text evidence="1">Belongs to the DNA2/NAM7 helicase family.</text>
</comment>
<keyword evidence="5" id="KW-0067">ATP-binding</keyword>